<evidence type="ECO:0000259" key="2">
    <source>
        <dbReference type="PROSITE" id="PS50222"/>
    </source>
</evidence>
<proteinExistence type="predicted"/>
<dbReference type="Proteomes" id="UP000253324">
    <property type="component" value="Unassembled WGS sequence"/>
</dbReference>
<dbReference type="InterPro" id="IPR002048">
    <property type="entry name" value="EF_hand_dom"/>
</dbReference>
<reference evidence="3 4" key="1">
    <citation type="submission" date="2018-07" db="EMBL/GenBank/DDBJ databases">
        <title>Genomic Encyclopedia of Type Strains, Phase III (KMG-III): the genomes of soil and plant-associated and newly described type strains.</title>
        <authorList>
            <person name="Whitman W."/>
        </authorList>
    </citation>
    <scope>NUCLEOTIDE SEQUENCE [LARGE SCALE GENOMIC DNA]</scope>
    <source>
        <strain evidence="3 4">31-25a</strain>
    </source>
</reference>
<accession>A0A368YYZ1</accession>
<evidence type="ECO:0000313" key="3">
    <source>
        <dbReference type="EMBL" id="RCW85420.1"/>
    </source>
</evidence>
<sequence>MKNLSIVVALLALGSAPAMAMPLSESALHPGWASIVDIADGFFVPPADPDAPPLSEESVQSAVDQKLQKKFNEAARGTNSLTVQGASDASWGVIADHFAEIDGNHDGYASFDEIQTFFDGRSPLPAARARAAAKVQVVE</sequence>
<comment type="caution">
    <text evidence="3">The sequence shown here is derived from an EMBL/GenBank/DDBJ whole genome shotgun (WGS) entry which is preliminary data.</text>
</comment>
<dbReference type="AlphaFoldDB" id="A0A368YYZ1"/>
<evidence type="ECO:0000256" key="1">
    <source>
        <dbReference type="SAM" id="SignalP"/>
    </source>
</evidence>
<feature type="domain" description="EF-hand" evidence="2">
    <location>
        <begin position="89"/>
        <end position="124"/>
    </location>
</feature>
<dbReference type="GO" id="GO:0005509">
    <property type="term" value="F:calcium ion binding"/>
    <property type="evidence" value="ECO:0007669"/>
    <property type="project" value="InterPro"/>
</dbReference>
<dbReference type="PROSITE" id="PS50222">
    <property type="entry name" value="EF_HAND_2"/>
    <property type="match status" value="1"/>
</dbReference>
<dbReference type="RefSeq" id="WP_114429264.1">
    <property type="nucleotide sequence ID" value="NZ_QPJM01000003.1"/>
</dbReference>
<feature type="chain" id="PRO_5016961269" description="EF-hand domain-containing protein" evidence="1">
    <location>
        <begin position="21"/>
        <end position="139"/>
    </location>
</feature>
<evidence type="ECO:0000313" key="4">
    <source>
        <dbReference type="Proteomes" id="UP000253324"/>
    </source>
</evidence>
<name>A0A368YYZ1_9HYPH</name>
<feature type="signal peptide" evidence="1">
    <location>
        <begin position="1"/>
        <end position="20"/>
    </location>
</feature>
<dbReference type="EMBL" id="QPJM01000003">
    <property type="protein sequence ID" value="RCW85420.1"/>
    <property type="molecule type" value="Genomic_DNA"/>
</dbReference>
<gene>
    <name evidence="3" type="ORF">C7476_103263</name>
</gene>
<protein>
    <recommendedName>
        <fullName evidence="2">EF-hand domain-containing protein</fullName>
    </recommendedName>
</protein>
<keyword evidence="1" id="KW-0732">Signal</keyword>
<dbReference type="OrthoDB" id="8116377at2"/>
<organism evidence="3 4">
    <name type="scientific">Phyllobacterium bourgognense</name>
    <dbReference type="NCBI Taxonomy" id="314236"/>
    <lineage>
        <taxon>Bacteria</taxon>
        <taxon>Pseudomonadati</taxon>
        <taxon>Pseudomonadota</taxon>
        <taxon>Alphaproteobacteria</taxon>
        <taxon>Hyphomicrobiales</taxon>
        <taxon>Phyllobacteriaceae</taxon>
        <taxon>Phyllobacterium</taxon>
    </lineage>
</organism>
<keyword evidence="4" id="KW-1185">Reference proteome</keyword>